<dbReference type="AlphaFoldDB" id="A0A2P5ICV0"/>
<keyword evidence="1" id="KW-0732">Signal</keyword>
<accession>A0A2P5ICV0</accession>
<gene>
    <name evidence="2" type="ORF">DHEL01_v201294</name>
</gene>
<feature type="chain" id="PRO_5015146358" evidence="1">
    <location>
        <begin position="18"/>
        <end position="79"/>
    </location>
</feature>
<evidence type="ECO:0000256" key="1">
    <source>
        <dbReference type="SAM" id="SignalP"/>
    </source>
</evidence>
<dbReference type="OrthoDB" id="4331218at2759"/>
<name>A0A2P5ICV0_DIAHE</name>
<evidence type="ECO:0000313" key="3">
    <source>
        <dbReference type="Proteomes" id="UP000094444"/>
    </source>
</evidence>
<keyword evidence="3" id="KW-1185">Reference proteome</keyword>
<organism evidence="2 3">
    <name type="scientific">Diaporthe helianthi</name>
    <dbReference type="NCBI Taxonomy" id="158607"/>
    <lineage>
        <taxon>Eukaryota</taxon>
        <taxon>Fungi</taxon>
        <taxon>Dikarya</taxon>
        <taxon>Ascomycota</taxon>
        <taxon>Pezizomycotina</taxon>
        <taxon>Sordariomycetes</taxon>
        <taxon>Sordariomycetidae</taxon>
        <taxon>Diaporthales</taxon>
        <taxon>Diaporthaceae</taxon>
        <taxon>Diaporthe</taxon>
    </lineage>
</organism>
<sequence>MQFSIATVAFFVNLALAVAVPEAGPAGMVQKLDTRDVSDALIFGRSFPCASNDPTSCCACRGGFGTCINGVCSCNGGDC</sequence>
<feature type="signal peptide" evidence="1">
    <location>
        <begin position="1"/>
        <end position="17"/>
    </location>
</feature>
<protein>
    <submittedName>
        <fullName evidence="2">Uncharacterized protein</fullName>
    </submittedName>
</protein>
<dbReference type="Proteomes" id="UP000094444">
    <property type="component" value="Unassembled WGS sequence"/>
</dbReference>
<dbReference type="EMBL" id="MAVT02000058">
    <property type="protein sequence ID" value="POS80311.1"/>
    <property type="molecule type" value="Genomic_DNA"/>
</dbReference>
<dbReference type="InParanoid" id="A0A2P5ICV0"/>
<proteinExistence type="predicted"/>
<reference evidence="2" key="1">
    <citation type="submission" date="2017-09" db="EMBL/GenBank/DDBJ databases">
        <title>Polyketide synthases of a Diaporthe helianthi virulent isolate.</title>
        <authorList>
            <person name="Baroncelli R."/>
        </authorList>
    </citation>
    <scope>NUCLEOTIDE SEQUENCE [LARGE SCALE GENOMIC DNA]</scope>
    <source>
        <strain evidence="2">7/96</strain>
    </source>
</reference>
<comment type="caution">
    <text evidence="2">The sequence shown here is derived from an EMBL/GenBank/DDBJ whole genome shotgun (WGS) entry which is preliminary data.</text>
</comment>
<evidence type="ECO:0000313" key="2">
    <source>
        <dbReference type="EMBL" id="POS80311.1"/>
    </source>
</evidence>